<dbReference type="InterPro" id="IPR043917">
    <property type="entry name" value="DUF5753"/>
</dbReference>
<reference evidence="3" key="1">
    <citation type="submission" date="2016-10" db="EMBL/GenBank/DDBJ databases">
        <authorList>
            <person name="Varghese N."/>
            <person name="Submissions S."/>
        </authorList>
    </citation>
    <scope>NUCLEOTIDE SEQUENCE [LARGE SCALE GENOMIC DNA]</scope>
    <source>
        <strain evidence="3">CGMCC 4.3525</strain>
    </source>
</reference>
<dbReference type="Proteomes" id="UP000199352">
    <property type="component" value="Unassembled WGS sequence"/>
</dbReference>
<dbReference type="AlphaFoldDB" id="A0A1H9HKQ2"/>
<evidence type="ECO:0000313" key="3">
    <source>
        <dbReference type="Proteomes" id="UP000199352"/>
    </source>
</evidence>
<sequence length="86" mass="9660">MMNWQNIRVRIVPAALGAHAGLAGPFTRMTFSKYEPLVWVAAENSSLFIESADAVEGYGRLVRALDETSWDEEESRSLLVRECDDL</sequence>
<keyword evidence="3" id="KW-1185">Reference proteome</keyword>
<feature type="domain" description="DUF5753" evidence="1">
    <location>
        <begin position="1"/>
        <end position="79"/>
    </location>
</feature>
<dbReference type="Pfam" id="PF19054">
    <property type="entry name" value="DUF5753"/>
    <property type="match status" value="1"/>
</dbReference>
<name>A0A1H9HKQ2_9PSEU</name>
<evidence type="ECO:0000313" key="2">
    <source>
        <dbReference type="EMBL" id="SEQ62929.1"/>
    </source>
</evidence>
<evidence type="ECO:0000259" key="1">
    <source>
        <dbReference type="Pfam" id="PF19054"/>
    </source>
</evidence>
<dbReference type="EMBL" id="FOFR01000004">
    <property type="protein sequence ID" value="SEQ62929.1"/>
    <property type="molecule type" value="Genomic_DNA"/>
</dbReference>
<accession>A0A1H9HKQ2</accession>
<gene>
    <name evidence="2" type="ORF">SAMN05216188_10486</name>
</gene>
<organism evidence="2 3">
    <name type="scientific">Lentzea xinjiangensis</name>
    <dbReference type="NCBI Taxonomy" id="402600"/>
    <lineage>
        <taxon>Bacteria</taxon>
        <taxon>Bacillati</taxon>
        <taxon>Actinomycetota</taxon>
        <taxon>Actinomycetes</taxon>
        <taxon>Pseudonocardiales</taxon>
        <taxon>Pseudonocardiaceae</taxon>
        <taxon>Lentzea</taxon>
    </lineage>
</organism>
<protein>
    <recommendedName>
        <fullName evidence="1">DUF5753 domain-containing protein</fullName>
    </recommendedName>
</protein>
<proteinExistence type="predicted"/>